<dbReference type="InterPro" id="IPR005467">
    <property type="entry name" value="His_kinase_dom"/>
</dbReference>
<dbReference type="Pfam" id="PF02518">
    <property type="entry name" value="HATPase_c"/>
    <property type="match status" value="1"/>
</dbReference>
<dbReference type="Pfam" id="PF00072">
    <property type="entry name" value="Response_reg"/>
    <property type="match status" value="1"/>
</dbReference>
<feature type="domain" description="Histidine kinase" evidence="6">
    <location>
        <begin position="486"/>
        <end position="702"/>
    </location>
</feature>
<feature type="transmembrane region" description="Helical" evidence="5">
    <location>
        <begin position="131"/>
        <end position="151"/>
    </location>
</feature>
<dbReference type="PANTHER" id="PTHR43547:SF2">
    <property type="entry name" value="HYBRID SIGNAL TRANSDUCTION HISTIDINE KINASE C"/>
    <property type="match status" value="1"/>
</dbReference>
<dbReference type="CDD" id="cd00075">
    <property type="entry name" value="HATPase"/>
    <property type="match status" value="1"/>
</dbReference>
<keyword evidence="8" id="KW-0418">Kinase</keyword>
<evidence type="ECO:0000256" key="5">
    <source>
        <dbReference type="SAM" id="Phobius"/>
    </source>
</evidence>
<feature type="modified residue" description="4-aspartylphosphate" evidence="4">
    <location>
        <position position="771"/>
    </location>
</feature>
<dbReference type="InterPro" id="IPR011006">
    <property type="entry name" value="CheY-like_superfamily"/>
</dbReference>
<gene>
    <name evidence="8" type="primary">luxQ_7</name>
    <name evidence="8" type="ORF">TM5383_02123</name>
</gene>
<evidence type="ECO:0000256" key="2">
    <source>
        <dbReference type="ARBA" id="ARBA00012438"/>
    </source>
</evidence>
<dbReference type="InterPro" id="IPR004358">
    <property type="entry name" value="Sig_transdc_His_kin-like_C"/>
</dbReference>
<dbReference type="SUPFAM" id="SSF55874">
    <property type="entry name" value="ATPase domain of HSP90 chaperone/DNA topoisomerase II/histidine kinase"/>
    <property type="match status" value="1"/>
</dbReference>
<dbReference type="SMART" id="SM00387">
    <property type="entry name" value="HATPase_c"/>
    <property type="match status" value="1"/>
</dbReference>
<keyword evidence="5" id="KW-0812">Transmembrane</keyword>
<dbReference type="SMART" id="SM00448">
    <property type="entry name" value="REC"/>
    <property type="match status" value="1"/>
</dbReference>
<dbReference type="Gene3D" id="3.30.565.10">
    <property type="entry name" value="Histidine kinase-like ATPase, C-terminal domain"/>
    <property type="match status" value="1"/>
</dbReference>
<proteinExistence type="predicted"/>
<accession>A0A0P1GQM2</accession>
<name>A0A0P1GQM2_9RHOB</name>
<feature type="transmembrane region" description="Helical" evidence="5">
    <location>
        <begin position="43"/>
        <end position="62"/>
    </location>
</feature>
<keyword evidence="8" id="KW-0808">Transferase</keyword>
<feature type="transmembrane region" description="Helical" evidence="5">
    <location>
        <begin position="269"/>
        <end position="292"/>
    </location>
</feature>
<protein>
    <recommendedName>
        <fullName evidence="2">histidine kinase</fullName>
        <ecNumber evidence="2">2.7.13.3</ecNumber>
    </recommendedName>
</protein>
<organism evidence="8 9">
    <name type="scientific">Thalassovita mediterranea</name>
    <dbReference type="NCBI Taxonomy" id="340021"/>
    <lineage>
        <taxon>Bacteria</taxon>
        <taxon>Pseudomonadati</taxon>
        <taxon>Pseudomonadota</taxon>
        <taxon>Alphaproteobacteria</taxon>
        <taxon>Rhodobacterales</taxon>
        <taxon>Roseobacteraceae</taxon>
        <taxon>Thalassovita</taxon>
    </lineage>
</organism>
<dbReference type="SUPFAM" id="SSF47384">
    <property type="entry name" value="Homodimeric domain of signal transducing histidine kinase"/>
    <property type="match status" value="1"/>
</dbReference>
<dbReference type="Proteomes" id="UP000051681">
    <property type="component" value="Unassembled WGS sequence"/>
</dbReference>
<evidence type="ECO:0000256" key="3">
    <source>
        <dbReference type="ARBA" id="ARBA00022553"/>
    </source>
</evidence>
<dbReference type="InterPro" id="IPR001789">
    <property type="entry name" value="Sig_transdc_resp-reg_receiver"/>
</dbReference>
<feature type="domain" description="Response regulatory" evidence="7">
    <location>
        <begin position="722"/>
        <end position="834"/>
    </location>
</feature>
<dbReference type="Gene3D" id="1.10.287.130">
    <property type="match status" value="1"/>
</dbReference>
<feature type="transmembrane region" description="Helical" evidence="5">
    <location>
        <begin position="241"/>
        <end position="257"/>
    </location>
</feature>
<feature type="transmembrane region" description="Helical" evidence="5">
    <location>
        <begin position="171"/>
        <end position="194"/>
    </location>
</feature>
<dbReference type="STRING" id="340021.TM5383_02123"/>
<dbReference type="InterPro" id="IPR003594">
    <property type="entry name" value="HATPase_dom"/>
</dbReference>
<evidence type="ECO:0000256" key="1">
    <source>
        <dbReference type="ARBA" id="ARBA00000085"/>
    </source>
</evidence>
<feature type="transmembrane region" description="Helical" evidence="5">
    <location>
        <begin position="312"/>
        <end position="330"/>
    </location>
</feature>
<dbReference type="EMBL" id="CYSF01000009">
    <property type="protein sequence ID" value="CUH84904.1"/>
    <property type="molecule type" value="Genomic_DNA"/>
</dbReference>
<dbReference type="CDD" id="cd17546">
    <property type="entry name" value="REC_hyHK_CKI1_RcsC-like"/>
    <property type="match status" value="1"/>
</dbReference>
<dbReference type="InterPro" id="IPR036890">
    <property type="entry name" value="HATPase_C_sf"/>
</dbReference>
<evidence type="ECO:0000313" key="8">
    <source>
        <dbReference type="EMBL" id="CUH84904.1"/>
    </source>
</evidence>
<comment type="catalytic activity">
    <reaction evidence="1">
        <text>ATP + protein L-histidine = ADP + protein N-phospho-L-histidine.</text>
        <dbReference type="EC" id="2.7.13.3"/>
    </reaction>
</comment>
<dbReference type="GO" id="GO:0000155">
    <property type="term" value="F:phosphorelay sensor kinase activity"/>
    <property type="evidence" value="ECO:0007669"/>
    <property type="project" value="InterPro"/>
</dbReference>
<dbReference type="EC" id="2.7.13.3" evidence="2"/>
<keyword evidence="5" id="KW-1133">Transmembrane helix</keyword>
<feature type="transmembrane region" description="Helical" evidence="5">
    <location>
        <begin position="206"/>
        <end position="235"/>
    </location>
</feature>
<reference evidence="8 9" key="1">
    <citation type="submission" date="2015-09" db="EMBL/GenBank/DDBJ databases">
        <authorList>
            <consortium name="Swine Surveillance"/>
        </authorList>
    </citation>
    <scope>NUCLEOTIDE SEQUENCE [LARGE SCALE GENOMIC DNA]</scope>
    <source>
        <strain evidence="8 9">CECT 8383</strain>
    </source>
</reference>
<dbReference type="AlphaFoldDB" id="A0A0P1GQM2"/>
<dbReference type="InterPro" id="IPR003661">
    <property type="entry name" value="HisK_dim/P_dom"/>
</dbReference>
<evidence type="ECO:0000259" key="7">
    <source>
        <dbReference type="PROSITE" id="PS50110"/>
    </source>
</evidence>
<dbReference type="SUPFAM" id="SSF52172">
    <property type="entry name" value="CheY-like"/>
    <property type="match status" value="1"/>
</dbReference>
<evidence type="ECO:0000256" key="4">
    <source>
        <dbReference type="PROSITE-ProRule" id="PRU00169"/>
    </source>
</evidence>
<dbReference type="PROSITE" id="PS50110">
    <property type="entry name" value="RESPONSE_REGULATORY"/>
    <property type="match status" value="1"/>
</dbReference>
<keyword evidence="9" id="KW-1185">Reference proteome</keyword>
<dbReference type="InterPro" id="IPR036097">
    <property type="entry name" value="HisK_dim/P_sf"/>
</dbReference>
<keyword evidence="5" id="KW-0472">Membrane</keyword>
<keyword evidence="3 4" id="KW-0597">Phosphoprotein</keyword>
<dbReference type="RefSeq" id="WP_058318991.1">
    <property type="nucleotide sequence ID" value="NZ_FTNX01000001.1"/>
</dbReference>
<sequence>MRLHTDINDTFPNVGAEGDRVLIRAMLQEPQVSVTRERLDRQFPALFPLIVTIVAILCFIAGDRRSLLDVADYTLARHMPHPSTLLLLVGFSLFAPAKRIYFAVAFVAVHLSMTYLAFARGSYQVTDHISQTSFTFFSLCLNAAFGLTLAYPARKLEPLLSRGPLKPALDVSLSATLLVILLIGGLIASSLGMWAASQWLGYGTRLFEDAIVFAMSEAVVVAVFTPMLLVIAVYPPSAAELAKLAPLLIVFLLLGMLDKALGWQTERVFTVMFAILLRFLLPVVSALPVTLLGLMVQRMVLPDETLNWSEDYLIFASFLTLLTFFDIVLLNQRSRIRRSTTLRQKLSNSYEFSKYGHFLFSARLQRFWMDDMIRIAAQRTFNDTLTDTLRRMPQEDAQTLNRILSGYAPEPQAAIIRIADGNEWADDAPHHVYRLHSVSEMSWQYGLVTIGTLTDITELHETSTTLRETLRQLEFSKERQHRLFALISHELRTPAALLKMLAEQMHDTQDWDQLGPRIDGVLQQFLGLMDDMGSVVRDEDLLPANDSRFNPNEMLAHLINVYRVVAENAGISIDLHSSPKYDADRILDVGRLHQILGNLIRNAILHSQGTHLVISYREQHQHGQLCGVWTVEDNGKGIPQALLPGLFSPFNRKTHGVHSQADGSGLGTYIVKLFVDKMRGTVEYRAVATGGSLFEVTLPLKTAPAEVPKATPLNQPHKVNRTVLLIEDNPLVAEITQSQLLRRFDDVVQVASGEDALDYMRDMTPDLVLTDVELPGMNGVEVCKALRALGFEGAIFGLTAGATSAEEILAAGAQGILTKPLSMRHFLHDLADLDGWEDLAVLLDGEAIAPTQNVG</sequence>
<evidence type="ECO:0000259" key="6">
    <source>
        <dbReference type="PROSITE" id="PS50109"/>
    </source>
</evidence>
<dbReference type="Gene3D" id="3.40.50.2300">
    <property type="match status" value="1"/>
</dbReference>
<evidence type="ECO:0000313" key="9">
    <source>
        <dbReference type="Proteomes" id="UP000051681"/>
    </source>
</evidence>
<dbReference type="PANTHER" id="PTHR43547">
    <property type="entry name" value="TWO-COMPONENT HISTIDINE KINASE"/>
    <property type="match status" value="1"/>
</dbReference>
<dbReference type="PRINTS" id="PR00344">
    <property type="entry name" value="BCTRLSENSOR"/>
</dbReference>
<dbReference type="PROSITE" id="PS50109">
    <property type="entry name" value="HIS_KIN"/>
    <property type="match status" value="1"/>
</dbReference>
<dbReference type="CDD" id="cd00082">
    <property type="entry name" value="HisKA"/>
    <property type="match status" value="1"/>
</dbReference>
<feature type="transmembrane region" description="Helical" evidence="5">
    <location>
        <begin position="100"/>
        <end position="119"/>
    </location>
</feature>